<evidence type="ECO:0000259" key="2">
    <source>
        <dbReference type="SMART" id="SM00867"/>
    </source>
</evidence>
<evidence type="ECO:0000313" key="3">
    <source>
        <dbReference type="EMBL" id="ACT50227.1"/>
    </source>
</evidence>
<evidence type="ECO:0000313" key="4">
    <source>
        <dbReference type="Proteomes" id="UP000002743"/>
    </source>
</evidence>
<evidence type="ECO:0000256" key="1">
    <source>
        <dbReference type="SAM" id="SignalP"/>
    </source>
</evidence>
<dbReference type="Gene3D" id="2.40.128.110">
    <property type="entry name" value="Lipid/polyisoprenoid-binding, YceI-like"/>
    <property type="match status" value="1"/>
</dbReference>
<dbReference type="OrthoDB" id="9811006at2"/>
<organism evidence="3 4">
    <name type="scientific">Methylovorus glucosotrophus (strain SIP3-4)</name>
    <dbReference type="NCBI Taxonomy" id="582744"/>
    <lineage>
        <taxon>Bacteria</taxon>
        <taxon>Pseudomonadati</taxon>
        <taxon>Pseudomonadota</taxon>
        <taxon>Betaproteobacteria</taxon>
        <taxon>Nitrosomonadales</taxon>
        <taxon>Methylophilaceae</taxon>
        <taxon>Methylovorus</taxon>
    </lineage>
</organism>
<dbReference type="SMART" id="SM00867">
    <property type="entry name" value="YceI"/>
    <property type="match status" value="1"/>
</dbReference>
<dbReference type="AlphaFoldDB" id="C6XCF2"/>
<name>C6XCF2_METGS</name>
<dbReference type="Pfam" id="PF04264">
    <property type="entry name" value="YceI"/>
    <property type="match status" value="1"/>
</dbReference>
<dbReference type="KEGG" id="mei:Msip34_0980"/>
<dbReference type="HOGENOM" id="CLU_071003_1_2_4"/>
<dbReference type="SUPFAM" id="SSF101874">
    <property type="entry name" value="YceI-like"/>
    <property type="match status" value="1"/>
</dbReference>
<feature type="signal peptide" evidence="1">
    <location>
        <begin position="1"/>
        <end position="19"/>
    </location>
</feature>
<sequence precursor="true">MKHIIASLALVSFAGVASAAVDTYNIDTAHSFANFKIRHVVSKTAGSFNDIKGVIKLDPDNLANSSVDARINVLSISTGLAKRDEHIQKPEYLDAGAFSEIQFVSTKVEAKSKTQGVITGKFTLHGVTKEISFPFVVLGYGNDPWGGQRTGIEANAVIKASDYGYTWGQKVGSPVGDDIEVNLLIEGVKQK</sequence>
<accession>C6XCF2</accession>
<keyword evidence="4" id="KW-1185">Reference proteome</keyword>
<dbReference type="RefSeq" id="WP_013441811.1">
    <property type="nucleotide sequence ID" value="NC_012969.1"/>
</dbReference>
<dbReference type="eggNOG" id="COG2353">
    <property type="taxonomic scope" value="Bacteria"/>
</dbReference>
<dbReference type="STRING" id="582744.Msip34_0980"/>
<protein>
    <submittedName>
        <fullName evidence="3">YceI family protein</fullName>
    </submittedName>
</protein>
<feature type="domain" description="Lipid/polyisoprenoid-binding YceI-like" evidence="2">
    <location>
        <begin position="23"/>
        <end position="188"/>
    </location>
</feature>
<gene>
    <name evidence="3" type="ordered locus">Msip34_0980</name>
</gene>
<proteinExistence type="predicted"/>
<feature type="chain" id="PRO_5002972609" evidence="1">
    <location>
        <begin position="20"/>
        <end position="191"/>
    </location>
</feature>
<keyword evidence="1" id="KW-0732">Signal</keyword>
<reference evidence="4" key="1">
    <citation type="submission" date="2009-07" db="EMBL/GenBank/DDBJ databases">
        <title>Complete sequence of chromosome of Methylovorus sp. SIP3-4.</title>
        <authorList>
            <person name="Lucas S."/>
            <person name="Copeland A."/>
            <person name="Lapidus A."/>
            <person name="Glavina del Rio T."/>
            <person name="Tice H."/>
            <person name="Bruce D."/>
            <person name="Goodwin L."/>
            <person name="Pitluck S."/>
            <person name="Clum A."/>
            <person name="Larimer F."/>
            <person name="Land M."/>
            <person name="Hauser L."/>
            <person name="Kyrpides N."/>
            <person name="Mikhailova N."/>
            <person name="Kayluzhnaya M."/>
            <person name="Chistoserdova L."/>
        </authorList>
    </citation>
    <scope>NUCLEOTIDE SEQUENCE [LARGE SCALE GENOMIC DNA]</scope>
    <source>
        <strain evidence="4">SIP3-4</strain>
    </source>
</reference>
<dbReference type="PANTHER" id="PTHR34406">
    <property type="entry name" value="PROTEIN YCEI"/>
    <property type="match status" value="1"/>
</dbReference>
<dbReference type="InterPro" id="IPR007372">
    <property type="entry name" value="Lipid/polyisoprenoid-bd_YceI"/>
</dbReference>
<dbReference type="InterPro" id="IPR036761">
    <property type="entry name" value="TTHA0802/YceI-like_sf"/>
</dbReference>
<reference evidence="3 4" key="2">
    <citation type="journal article" date="2011" name="J. Bacteriol.">
        <title>Genomes of three methylotrophs from a single niche uncover genetic and metabolic divergence of Methylophilaceae.</title>
        <authorList>
            <person name="Lapidus A."/>
            <person name="Clum A."/>
            <person name="Labutti K."/>
            <person name="Kaluzhnaya M.G."/>
            <person name="Lim S."/>
            <person name="Beck D.A."/>
            <person name="Glavina Del Rio T."/>
            <person name="Nolan M."/>
            <person name="Mavromatis K."/>
            <person name="Huntemann M."/>
            <person name="Lucas S."/>
            <person name="Lidstrom M.E."/>
            <person name="Ivanova N."/>
            <person name="Chistoserdova L."/>
        </authorList>
    </citation>
    <scope>NUCLEOTIDE SEQUENCE [LARGE SCALE GENOMIC DNA]</scope>
    <source>
        <strain evidence="3 4">SIP3-4</strain>
    </source>
</reference>
<dbReference type="Proteomes" id="UP000002743">
    <property type="component" value="Chromosome"/>
</dbReference>
<dbReference type="PANTHER" id="PTHR34406:SF1">
    <property type="entry name" value="PROTEIN YCEI"/>
    <property type="match status" value="1"/>
</dbReference>
<dbReference type="EMBL" id="CP001674">
    <property type="protein sequence ID" value="ACT50227.1"/>
    <property type="molecule type" value="Genomic_DNA"/>
</dbReference>